<dbReference type="AlphaFoldDB" id="A0A6A0AW05"/>
<sequence>MDWTLRPDRDDDAPPTTYAFRCLALTEDDAECAATSPASEDPTEPQTWAFDPYPAALPVGVAR</sequence>
<dbReference type="EMBL" id="BLLG01000007">
    <property type="protein sequence ID" value="GFH36838.1"/>
    <property type="molecule type" value="Genomic_DNA"/>
</dbReference>
<reference evidence="3 4" key="1">
    <citation type="submission" date="2020-02" db="EMBL/GenBank/DDBJ databases">
        <title>Whole Genome Shotgun Sequence of Streptomyces sp. strain CWH03.</title>
        <authorList>
            <person name="Dohra H."/>
            <person name="Kodani S."/>
            <person name="Yamamura H."/>
        </authorList>
    </citation>
    <scope>NUCLEOTIDE SEQUENCE [LARGE SCALE GENOMIC DNA]</scope>
    <source>
        <strain evidence="3 4">CWH03</strain>
    </source>
</reference>
<accession>A0A6A0AW05</accession>
<comment type="caution">
    <text evidence="3">The sequence shown here is derived from an EMBL/GenBank/DDBJ whole genome shotgun (WGS) entry which is preliminary data.</text>
</comment>
<evidence type="ECO:0000256" key="1">
    <source>
        <dbReference type="SAM" id="MobiDB-lite"/>
    </source>
</evidence>
<evidence type="ECO:0000313" key="4">
    <source>
        <dbReference type="Proteomes" id="UP000484988"/>
    </source>
</evidence>
<dbReference type="Pfam" id="PF25232">
    <property type="entry name" value="DUF7848"/>
    <property type="match status" value="1"/>
</dbReference>
<dbReference type="InterPro" id="IPR057170">
    <property type="entry name" value="DUF7848"/>
</dbReference>
<feature type="domain" description="DUF7848" evidence="2">
    <location>
        <begin position="2"/>
        <end position="50"/>
    </location>
</feature>
<gene>
    <name evidence="3" type="ORF">SCWH03_30710</name>
</gene>
<protein>
    <recommendedName>
        <fullName evidence="2">DUF7848 domain-containing protein</fullName>
    </recommendedName>
</protein>
<organism evidence="3 4">
    <name type="scientific">Streptomyces pacificus</name>
    <dbReference type="NCBI Taxonomy" id="2705029"/>
    <lineage>
        <taxon>Bacteria</taxon>
        <taxon>Bacillati</taxon>
        <taxon>Actinomycetota</taxon>
        <taxon>Actinomycetes</taxon>
        <taxon>Kitasatosporales</taxon>
        <taxon>Streptomycetaceae</taxon>
        <taxon>Streptomyces</taxon>
    </lineage>
</organism>
<name>A0A6A0AW05_9ACTN</name>
<dbReference type="Proteomes" id="UP000484988">
    <property type="component" value="Unassembled WGS sequence"/>
</dbReference>
<evidence type="ECO:0000259" key="2">
    <source>
        <dbReference type="Pfam" id="PF25232"/>
    </source>
</evidence>
<evidence type="ECO:0000313" key="3">
    <source>
        <dbReference type="EMBL" id="GFH36838.1"/>
    </source>
</evidence>
<feature type="region of interest" description="Disordered" evidence="1">
    <location>
        <begin position="32"/>
        <end position="51"/>
    </location>
</feature>
<proteinExistence type="predicted"/>
<keyword evidence="4" id="KW-1185">Reference proteome</keyword>